<dbReference type="SUPFAM" id="SSF81301">
    <property type="entry name" value="Nucleotidyltransferase"/>
    <property type="match status" value="1"/>
</dbReference>
<evidence type="ECO:0000256" key="3">
    <source>
        <dbReference type="SAM" id="MobiDB-lite"/>
    </source>
</evidence>
<dbReference type="RefSeq" id="WP_330930266.1">
    <property type="nucleotide sequence ID" value="NZ_CP119075.1"/>
</dbReference>
<dbReference type="GO" id="GO:0005737">
    <property type="term" value="C:cytoplasm"/>
    <property type="evidence" value="ECO:0007669"/>
    <property type="project" value="UniProtKB-SubCell"/>
</dbReference>
<evidence type="ECO:0000313" key="4">
    <source>
        <dbReference type="EMBL" id="WED65736.1"/>
    </source>
</evidence>
<dbReference type="EMBL" id="CP119075">
    <property type="protein sequence ID" value="WED65736.1"/>
    <property type="molecule type" value="Genomic_DNA"/>
</dbReference>
<dbReference type="InterPro" id="IPR043519">
    <property type="entry name" value="NT_sf"/>
</dbReference>
<dbReference type="AlphaFoldDB" id="A0AAF0CP80"/>
<dbReference type="InterPro" id="IPR004394">
    <property type="entry name" value="Iojap/RsfS/C7orf30"/>
</dbReference>
<dbReference type="PANTHER" id="PTHR21043">
    <property type="entry name" value="IOJAP SUPERFAMILY ORTHOLOG"/>
    <property type="match status" value="1"/>
</dbReference>
<feature type="compositionally biased region" description="Basic residues" evidence="3">
    <location>
        <begin position="141"/>
        <end position="171"/>
    </location>
</feature>
<keyword evidence="2" id="KW-0678">Repressor</keyword>
<dbReference type="GO" id="GO:0017148">
    <property type="term" value="P:negative regulation of translation"/>
    <property type="evidence" value="ECO:0007669"/>
    <property type="project" value="UniProtKB-UniRule"/>
</dbReference>
<dbReference type="Pfam" id="PF02410">
    <property type="entry name" value="RsfS"/>
    <property type="match status" value="1"/>
</dbReference>
<comment type="subunit">
    <text evidence="2">Interacts with ribosomal protein uL14 (rplN).</text>
</comment>
<dbReference type="HAMAP" id="MF_01477">
    <property type="entry name" value="Iojap_RsfS"/>
    <property type="match status" value="1"/>
</dbReference>
<keyword evidence="5" id="KW-1185">Reference proteome</keyword>
<dbReference type="Proteomes" id="UP001218638">
    <property type="component" value="Chromosome"/>
</dbReference>
<sequence length="195" mass="20954">MPARSTSPSTAVSSAKTSPDSLSLVAQLVKALDDKKAGDLRVLSVGEHSSITDYLILASGQANTHLRALRIEAERTLDAAGAPIAGIESGDESGWIVFDAYQIMIHLFMPEQREVYQLEQLWRDADEIDVEKLLNPPKPKAPAKRKTATKKTAAKKTAAKKTAVKKKAPAKKAVAVKKVAKKAAAKKTTVKKKSA</sequence>
<evidence type="ECO:0000256" key="2">
    <source>
        <dbReference type="HAMAP-Rule" id="MF_01477"/>
    </source>
</evidence>
<dbReference type="KEGG" id="slom:PXH66_02610"/>
<organism evidence="4 5">
    <name type="scientific">Synoicihabitans lomoniglobus</name>
    <dbReference type="NCBI Taxonomy" id="2909285"/>
    <lineage>
        <taxon>Bacteria</taxon>
        <taxon>Pseudomonadati</taxon>
        <taxon>Verrucomicrobiota</taxon>
        <taxon>Opitutia</taxon>
        <taxon>Opitutales</taxon>
        <taxon>Opitutaceae</taxon>
        <taxon>Synoicihabitans</taxon>
    </lineage>
</organism>
<proteinExistence type="inferred from homology"/>
<dbReference type="GO" id="GO:0043023">
    <property type="term" value="F:ribosomal large subunit binding"/>
    <property type="evidence" value="ECO:0007669"/>
    <property type="project" value="TreeGrafter"/>
</dbReference>
<evidence type="ECO:0000313" key="5">
    <source>
        <dbReference type="Proteomes" id="UP001218638"/>
    </source>
</evidence>
<dbReference type="PANTHER" id="PTHR21043:SF0">
    <property type="entry name" value="MITOCHONDRIAL ASSEMBLY OF RIBOSOMAL LARGE SUBUNIT PROTEIN 1"/>
    <property type="match status" value="1"/>
</dbReference>
<comment type="similarity">
    <text evidence="1 2">Belongs to the Iojap/RsfS family.</text>
</comment>
<name>A0AAF0CP80_9BACT</name>
<comment type="subcellular location">
    <subcellularLocation>
        <location evidence="2">Cytoplasm</location>
    </subcellularLocation>
</comment>
<keyword evidence="2" id="KW-0963">Cytoplasm</keyword>
<evidence type="ECO:0000256" key="1">
    <source>
        <dbReference type="ARBA" id="ARBA00010574"/>
    </source>
</evidence>
<accession>A0AAF0CP80</accession>
<dbReference type="Gene3D" id="3.30.460.10">
    <property type="entry name" value="Beta Polymerase, domain 2"/>
    <property type="match status" value="1"/>
</dbReference>
<gene>
    <name evidence="2 4" type="primary">rsfS</name>
    <name evidence="4" type="ORF">PXH66_02610</name>
</gene>
<dbReference type="GO" id="GO:0042256">
    <property type="term" value="P:cytosolic ribosome assembly"/>
    <property type="evidence" value="ECO:0007669"/>
    <property type="project" value="UniProtKB-UniRule"/>
</dbReference>
<feature type="region of interest" description="Disordered" evidence="3">
    <location>
        <begin position="135"/>
        <end position="171"/>
    </location>
</feature>
<keyword evidence="2" id="KW-0810">Translation regulation</keyword>
<dbReference type="GO" id="GO:0090071">
    <property type="term" value="P:negative regulation of ribosome biogenesis"/>
    <property type="evidence" value="ECO:0007669"/>
    <property type="project" value="UniProtKB-UniRule"/>
</dbReference>
<protein>
    <recommendedName>
        <fullName evidence="2">Ribosomal silencing factor RsfS</fullName>
    </recommendedName>
</protein>
<reference evidence="4" key="1">
    <citation type="submission" date="2023-03" db="EMBL/GenBank/DDBJ databases">
        <title>Lomoglobus Profundus gen. nov., sp. nov., a novel member of the phylum Verrucomicrobia, isolated from deep-marine sediment of South China Sea.</title>
        <authorList>
            <person name="Ahmad T."/>
            <person name="Ishaq S.E."/>
            <person name="Wang F."/>
        </authorList>
    </citation>
    <scope>NUCLEOTIDE SEQUENCE</scope>
    <source>
        <strain evidence="4">LMO-M01</strain>
    </source>
</reference>
<dbReference type="NCBIfam" id="TIGR00090">
    <property type="entry name" value="rsfS_iojap_ybeB"/>
    <property type="match status" value="1"/>
</dbReference>
<comment type="function">
    <text evidence="2">Functions as a ribosomal silencing factor. Interacts with ribosomal protein uL14 (rplN), blocking formation of intersubunit bridge B8. Prevents association of the 30S and 50S ribosomal subunits and the formation of functional ribosomes, thus repressing translation.</text>
</comment>